<gene>
    <name evidence="1" type="ORF">LCGC14_3142170</name>
</gene>
<reference evidence="1" key="1">
    <citation type="journal article" date="2015" name="Nature">
        <title>Complex archaea that bridge the gap between prokaryotes and eukaryotes.</title>
        <authorList>
            <person name="Spang A."/>
            <person name="Saw J.H."/>
            <person name="Jorgensen S.L."/>
            <person name="Zaremba-Niedzwiedzka K."/>
            <person name="Martijn J."/>
            <person name="Lind A.E."/>
            <person name="van Eijk R."/>
            <person name="Schleper C."/>
            <person name="Guy L."/>
            <person name="Ettema T.J."/>
        </authorList>
    </citation>
    <scope>NUCLEOTIDE SEQUENCE</scope>
</reference>
<protein>
    <submittedName>
        <fullName evidence="1">Uncharacterized protein</fullName>
    </submittedName>
</protein>
<accession>A0A0F8VWN4</accession>
<dbReference type="AlphaFoldDB" id="A0A0F8VWN4"/>
<proteinExistence type="predicted"/>
<evidence type="ECO:0000313" key="1">
    <source>
        <dbReference type="EMBL" id="KKK48732.1"/>
    </source>
</evidence>
<comment type="caution">
    <text evidence="1">The sequence shown here is derived from an EMBL/GenBank/DDBJ whole genome shotgun (WGS) entry which is preliminary data.</text>
</comment>
<dbReference type="EMBL" id="LAZR01068917">
    <property type="protein sequence ID" value="KKK48732.1"/>
    <property type="molecule type" value="Genomic_DNA"/>
</dbReference>
<organism evidence="1">
    <name type="scientific">marine sediment metagenome</name>
    <dbReference type="NCBI Taxonomy" id="412755"/>
    <lineage>
        <taxon>unclassified sequences</taxon>
        <taxon>metagenomes</taxon>
        <taxon>ecological metagenomes</taxon>
    </lineage>
</organism>
<name>A0A0F8VWN4_9ZZZZ</name>
<sequence>MIDENEKYNLPCPYNPEVMCVQMPSEPEDDNYCDDGCPHSPKELNERDDAFGPFV</sequence>